<dbReference type="Gene3D" id="3.40.50.300">
    <property type="entry name" value="P-loop containing nucleotide triphosphate hydrolases"/>
    <property type="match status" value="1"/>
</dbReference>
<keyword evidence="7" id="KW-0342">GTP-binding</keyword>
<comment type="subcellular location">
    <subcellularLocation>
        <location evidence="1">Cytoplasm</location>
    </subcellularLocation>
</comment>
<evidence type="ECO:0000256" key="1">
    <source>
        <dbReference type="ARBA" id="ARBA00004496"/>
    </source>
</evidence>
<dbReference type="NCBIfam" id="TIGR00231">
    <property type="entry name" value="small_GTP"/>
    <property type="match status" value="1"/>
</dbReference>
<dbReference type="InterPro" id="IPR018247">
    <property type="entry name" value="EF_Hand_1_Ca_BS"/>
</dbReference>
<sequence>MNHPNLRRLFSSCDVNKSGNIEFEDFTVVCRELNVPERDAQALFDKFGASEDGIIDYDRFSSGFQEVSEILDLASFDAGASQGAWEEFEEKIGAEFLLSESLREQLADLHRALHASANTTLLRAYEEVIQAVVSQSLETKQQCERLETSLKLVDELNNSQLAEMEDDIQQQLVKTEQRVREEEQKKMEAAMATMKTKYEDEIAELHAAVNRLLKVRFQHALNVSLSKLTCIFSAATSSHQENEQLRCSLLQANTEVSILHSELDKMKNICTDLKDHHEREKDDLKRMMMEYETYSSQIQTLQDINKKLYDSNDELRSALANQVTTSKRRLSPESDMPARKMKPLRQSTLNHGRYAQVLFPPAKTPSRADLCQSISPAFTVLECSSEQNSSVSHVAHWAERYLDSGVSMQMDTTESLGSDYDSDDARSSVETVHHSYSEVELSEVKSEAAVSMTLSRASSFTSSMRRPLPAFSTLPQAESVVDGAEPAPMIRLVLAGDAGAGKSSFLLRLTLNEFRENLQSTLGVDFQLKKMLVDGEMTSLQIWDTAGQERFRSIARSYFRKAHGVLLLYDVTSERSFLNVRAWVDQIQDSTDDKLPMCIIGNKVDLRELSGTHSCVRTLDGEKLAKAYGALFCETSAKDGSNIVEAVLHLAREVKANVKLRKTSESQVRLDETNSRRTVNGCCRL</sequence>
<dbReference type="EMBL" id="WKFB01001207">
    <property type="protein sequence ID" value="KAF6714777.1"/>
    <property type="molecule type" value="Genomic_DNA"/>
</dbReference>
<dbReference type="Gene3D" id="1.10.238.10">
    <property type="entry name" value="EF-hand"/>
    <property type="match status" value="1"/>
</dbReference>
<dbReference type="PROSITE" id="PS51419">
    <property type="entry name" value="RAB"/>
    <property type="match status" value="1"/>
</dbReference>
<dbReference type="PRINTS" id="PR00449">
    <property type="entry name" value="RASTRNSFRMNG"/>
</dbReference>
<name>A0A834BPF9_ORYME</name>
<dbReference type="SMART" id="SM00054">
    <property type="entry name" value="EFh"/>
    <property type="match status" value="2"/>
</dbReference>
<dbReference type="Proteomes" id="UP000646548">
    <property type="component" value="Unassembled WGS sequence"/>
</dbReference>
<dbReference type="Pfam" id="PF13499">
    <property type="entry name" value="EF-hand_7"/>
    <property type="match status" value="1"/>
</dbReference>
<keyword evidence="5" id="KW-0106">Calcium</keyword>
<evidence type="ECO:0000256" key="2">
    <source>
        <dbReference type="ARBA" id="ARBA00022490"/>
    </source>
</evidence>
<comment type="caution">
    <text evidence="10">The sequence shown here is derived from an EMBL/GenBank/DDBJ whole genome shotgun (WGS) entry which is preliminary data.</text>
</comment>
<organism evidence="10 11">
    <name type="scientific">Oryzias melastigma</name>
    <name type="common">Marine medaka</name>
    <dbReference type="NCBI Taxonomy" id="30732"/>
    <lineage>
        <taxon>Eukaryota</taxon>
        <taxon>Metazoa</taxon>
        <taxon>Chordata</taxon>
        <taxon>Craniata</taxon>
        <taxon>Vertebrata</taxon>
        <taxon>Euteleostomi</taxon>
        <taxon>Actinopterygii</taxon>
        <taxon>Neopterygii</taxon>
        <taxon>Teleostei</taxon>
        <taxon>Neoteleostei</taxon>
        <taxon>Acanthomorphata</taxon>
        <taxon>Ovalentaria</taxon>
        <taxon>Atherinomorphae</taxon>
        <taxon>Beloniformes</taxon>
        <taxon>Adrianichthyidae</taxon>
        <taxon>Oryziinae</taxon>
        <taxon>Oryzias</taxon>
    </lineage>
</organism>
<evidence type="ECO:0000259" key="9">
    <source>
        <dbReference type="PROSITE" id="PS50222"/>
    </source>
</evidence>
<evidence type="ECO:0000256" key="4">
    <source>
        <dbReference type="ARBA" id="ARBA00022741"/>
    </source>
</evidence>
<keyword evidence="2" id="KW-0963">Cytoplasm</keyword>
<dbReference type="SMART" id="SM00174">
    <property type="entry name" value="RHO"/>
    <property type="match status" value="1"/>
</dbReference>
<keyword evidence="3" id="KW-0479">Metal-binding</keyword>
<evidence type="ECO:0000256" key="5">
    <source>
        <dbReference type="ARBA" id="ARBA00022837"/>
    </source>
</evidence>
<dbReference type="PROSITE" id="PS50222">
    <property type="entry name" value="EF_HAND_2"/>
    <property type="match status" value="1"/>
</dbReference>
<dbReference type="FunFam" id="3.40.50.300:FF:001348">
    <property type="entry name" value="Ras and EF-hand domain-containing protein"/>
    <property type="match status" value="1"/>
</dbReference>
<dbReference type="CDD" id="cd00154">
    <property type="entry name" value="Rab"/>
    <property type="match status" value="1"/>
</dbReference>
<evidence type="ECO:0000313" key="11">
    <source>
        <dbReference type="Proteomes" id="UP000646548"/>
    </source>
</evidence>
<dbReference type="SMART" id="SM00175">
    <property type="entry name" value="RAB"/>
    <property type="match status" value="1"/>
</dbReference>
<evidence type="ECO:0000313" key="10">
    <source>
        <dbReference type="EMBL" id="KAF6714777.1"/>
    </source>
</evidence>
<dbReference type="SMART" id="SM00173">
    <property type="entry name" value="RAS"/>
    <property type="match status" value="1"/>
</dbReference>
<dbReference type="InterPro" id="IPR005225">
    <property type="entry name" value="Small_GTP-bd"/>
</dbReference>
<feature type="coiled-coil region" evidence="8">
    <location>
        <begin position="158"/>
        <end position="215"/>
    </location>
</feature>
<dbReference type="GO" id="GO:0003924">
    <property type="term" value="F:GTPase activity"/>
    <property type="evidence" value="ECO:0007669"/>
    <property type="project" value="InterPro"/>
</dbReference>
<dbReference type="InterPro" id="IPR027417">
    <property type="entry name" value="P-loop_NTPase"/>
</dbReference>
<gene>
    <name evidence="10" type="ORF">FQA47_007834</name>
</gene>
<dbReference type="SMART" id="SM00176">
    <property type="entry name" value="RAN"/>
    <property type="match status" value="1"/>
</dbReference>
<reference evidence="10" key="1">
    <citation type="journal article" name="BMC Genomics">
        <title>Long-read sequencing and de novo genome assembly of marine medaka (Oryzias melastigma).</title>
        <authorList>
            <person name="Liang P."/>
            <person name="Saqib H.S.A."/>
            <person name="Ni X."/>
            <person name="Shen Y."/>
        </authorList>
    </citation>
    <scope>NUCLEOTIDE SEQUENCE</scope>
    <source>
        <strain evidence="10">Bigg-433</strain>
    </source>
</reference>
<dbReference type="AlphaFoldDB" id="A0A834BPF9"/>
<dbReference type="GO" id="GO:0005509">
    <property type="term" value="F:calcium ion binding"/>
    <property type="evidence" value="ECO:0007669"/>
    <property type="project" value="InterPro"/>
</dbReference>
<dbReference type="PROSITE" id="PS00018">
    <property type="entry name" value="EF_HAND_1"/>
    <property type="match status" value="1"/>
</dbReference>
<dbReference type="SUPFAM" id="SSF47473">
    <property type="entry name" value="EF-hand"/>
    <property type="match status" value="1"/>
</dbReference>
<keyword evidence="4" id="KW-0547">Nucleotide-binding</keyword>
<dbReference type="InterPro" id="IPR002048">
    <property type="entry name" value="EF_hand_dom"/>
</dbReference>
<evidence type="ECO:0000256" key="3">
    <source>
        <dbReference type="ARBA" id="ARBA00022723"/>
    </source>
</evidence>
<dbReference type="SUPFAM" id="SSF52540">
    <property type="entry name" value="P-loop containing nucleoside triphosphate hydrolases"/>
    <property type="match status" value="1"/>
</dbReference>
<dbReference type="GO" id="GO:0005525">
    <property type="term" value="F:GTP binding"/>
    <property type="evidence" value="ECO:0007669"/>
    <property type="project" value="UniProtKB-KW"/>
</dbReference>
<dbReference type="Pfam" id="PF00071">
    <property type="entry name" value="Ras"/>
    <property type="match status" value="1"/>
</dbReference>
<protein>
    <submittedName>
        <fullName evidence="10">Ras and EF-hand domain-containing protein</fullName>
    </submittedName>
</protein>
<feature type="domain" description="EF-hand" evidence="9">
    <location>
        <begin position="1"/>
        <end position="36"/>
    </location>
</feature>
<accession>A0A834BPF9</accession>
<dbReference type="InterPro" id="IPR050227">
    <property type="entry name" value="Rab"/>
</dbReference>
<evidence type="ECO:0000256" key="6">
    <source>
        <dbReference type="ARBA" id="ARBA00023054"/>
    </source>
</evidence>
<dbReference type="InterPro" id="IPR011992">
    <property type="entry name" value="EF-hand-dom_pair"/>
</dbReference>
<dbReference type="PROSITE" id="PS51421">
    <property type="entry name" value="RAS"/>
    <property type="match status" value="1"/>
</dbReference>
<proteinExistence type="predicted"/>
<evidence type="ECO:0000256" key="7">
    <source>
        <dbReference type="ARBA" id="ARBA00023134"/>
    </source>
</evidence>
<dbReference type="InterPro" id="IPR001806">
    <property type="entry name" value="Small_GTPase"/>
</dbReference>
<dbReference type="GO" id="GO:0005737">
    <property type="term" value="C:cytoplasm"/>
    <property type="evidence" value="ECO:0007669"/>
    <property type="project" value="UniProtKB-SubCell"/>
</dbReference>
<evidence type="ECO:0000256" key="8">
    <source>
        <dbReference type="SAM" id="Coils"/>
    </source>
</evidence>
<keyword evidence="6 8" id="KW-0175">Coiled coil</keyword>
<dbReference type="PANTHER" id="PTHR47977">
    <property type="entry name" value="RAS-RELATED PROTEIN RAB"/>
    <property type="match status" value="1"/>
</dbReference>